<feature type="chain" id="PRO_5021415879" description="Cytochrome c" evidence="1">
    <location>
        <begin position="28"/>
        <end position="167"/>
    </location>
</feature>
<evidence type="ECO:0000256" key="1">
    <source>
        <dbReference type="SAM" id="SignalP"/>
    </source>
</evidence>
<organism evidence="2 3">
    <name type="scientific">Candidatus Macondimonas diazotrophica</name>
    <dbReference type="NCBI Taxonomy" id="2305248"/>
    <lineage>
        <taxon>Bacteria</taxon>
        <taxon>Pseudomonadati</taxon>
        <taxon>Pseudomonadota</taxon>
        <taxon>Gammaproteobacteria</taxon>
        <taxon>Chromatiales</taxon>
        <taxon>Ectothiorhodospiraceae</taxon>
        <taxon>Candidatus Macondimonas</taxon>
    </lineage>
</organism>
<keyword evidence="3" id="KW-1185">Reference proteome</keyword>
<dbReference type="InterPro" id="IPR010980">
    <property type="entry name" value="Cyt_c/b562"/>
</dbReference>
<gene>
    <name evidence="2" type="ORF">E4680_11300</name>
</gene>
<dbReference type="GO" id="GO:0022900">
    <property type="term" value="P:electron transport chain"/>
    <property type="evidence" value="ECO:0007669"/>
    <property type="project" value="InterPro"/>
</dbReference>
<sequence length="167" mass="17849">MEIVMTPRSWFACAAATVMGIVTPAGAAPPAASAHHSMAGLHADTRISLPVRPALARHQKQNMREHLEAVQAIVAGLATGDFTAIETATQCEHMGADAPGFAERAIAFHKSADEIAAAARRKDIQDVTANLSRTLVQCVGCHATYRQDIIGKRSHDRLVEPFIGSHH</sequence>
<dbReference type="Pfam" id="PF01322">
    <property type="entry name" value="Cytochrom_C_2"/>
    <property type="match status" value="1"/>
</dbReference>
<dbReference type="Gene3D" id="1.20.120.10">
    <property type="entry name" value="Cytochrome c/b562"/>
    <property type="match status" value="1"/>
</dbReference>
<accession>A0A4Z0F684</accession>
<dbReference type="GO" id="GO:0009055">
    <property type="term" value="F:electron transfer activity"/>
    <property type="evidence" value="ECO:0007669"/>
    <property type="project" value="InterPro"/>
</dbReference>
<comment type="caution">
    <text evidence="2">The sequence shown here is derived from an EMBL/GenBank/DDBJ whole genome shotgun (WGS) entry which is preliminary data.</text>
</comment>
<dbReference type="InterPro" id="IPR002321">
    <property type="entry name" value="Cyt_c_II"/>
</dbReference>
<dbReference type="PROSITE" id="PS51009">
    <property type="entry name" value="CYTCII"/>
    <property type="match status" value="1"/>
</dbReference>
<evidence type="ECO:0008006" key="4">
    <source>
        <dbReference type="Google" id="ProtNLM"/>
    </source>
</evidence>
<reference evidence="2 3" key="1">
    <citation type="journal article" date="2019" name="ISME J.">
        <title>Candidatus Macondimonas diazotrophica, a novel gammaproteobacterial genus dominating crude-oil-contaminated coastal sediments.</title>
        <authorList>
            <person name="Karthikeyan S."/>
            <person name="Konstantinidis K."/>
        </authorList>
    </citation>
    <scope>NUCLEOTIDE SEQUENCE [LARGE SCALE GENOMIC DNA]</scope>
    <source>
        <strain evidence="2 3">KTK01</strain>
    </source>
</reference>
<keyword evidence="1" id="KW-0732">Signal</keyword>
<dbReference type="Proteomes" id="UP000297890">
    <property type="component" value="Unassembled WGS sequence"/>
</dbReference>
<feature type="signal peptide" evidence="1">
    <location>
        <begin position="1"/>
        <end position="27"/>
    </location>
</feature>
<dbReference type="AlphaFoldDB" id="A0A4Z0F684"/>
<dbReference type="GO" id="GO:0020037">
    <property type="term" value="F:heme binding"/>
    <property type="evidence" value="ECO:0007669"/>
    <property type="project" value="InterPro"/>
</dbReference>
<dbReference type="EMBL" id="SRIO01000016">
    <property type="protein sequence ID" value="TFZ81752.1"/>
    <property type="molecule type" value="Genomic_DNA"/>
</dbReference>
<dbReference type="GO" id="GO:0005506">
    <property type="term" value="F:iron ion binding"/>
    <property type="evidence" value="ECO:0007669"/>
    <property type="project" value="InterPro"/>
</dbReference>
<proteinExistence type="predicted"/>
<evidence type="ECO:0000313" key="3">
    <source>
        <dbReference type="Proteomes" id="UP000297890"/>
    </source>
</evidence>
<dbReference type="OrthoDB" id="1150802at2"/>
<protein>
    <recommendedName>
        <fullName evidence="4">Cytochrome c</fullName>
    </recommendedName>
</protein>
<evidence type="ECO:0000313" key="2">
    <source>
        <dbReference type="EMBL" id="TFZ81752.1"/>
    </source>
</evidence>
<name>A0A4Z0F684_9GAMM</name>
<dbReference type="SUPFAM" id="SSF47175">
    <property type="entry name" value="Cytochromes"/>
    <property type="match status" value="1"/>
</dbReference>